<feature type="domain" description="RING-type" evidence="6">
    <location>
        <begin position="261"/>
        <end position="300"/>
    </location>
</feature>
<evidence type="ECO:0000313" key="7">
    <source>
        <dbReference type="EMBL" id="KIJ05423.1"/>
    </source>
</evidence>
<dbReference type="HOGENOM" id="CLU_056768_0_0_1"/>
<keyword evidence="8" id="KW-1185">Reference proteome</keyword>
<dbReference type="OrthoDB" id="6105938at2759"/>
<dbReference type="EMBL" id="KN820991">
    <property type="protein sequence ID" value="KIJ05423.1"/>
    <property type="molecule type" value="Genomic_DNA"/>
</dbReference>
<feature type="region of interest" description="Disordered" evidence="5">
    <location>
        <begin position="1"/>
        <end position="125"/>
    </location>
</feature>
<dbReference type="InterPro" id="IPR013083">
    <property type="entry name" value="Znf_RING/FYVE/PHD"/>
</dbReference>
<dbReference type="PROSITE" id="PS00518">
    <property type="entry name" value="ZF_RING_1"/>
    <property type="match status" value="1"/>
</dbReference>
<evidence type="ECO:0000256" key="2">
    <source>
        <dbReference type="ARBA" id="ARBA00022771"/>
    </source>
</evidence>
<evidence type="ECO:0000313" key="8">
    <source>
        <dbReference type="Proteomes" id="UP000053647"/>
    </source>
</evidence>
<dbReference type="PANTHER" id="PTHR23041:SF78">
    <property type="entry name" value="E3 UBIQUITIN-PROTEIN LIGASE RNF4"/>
    <property type="match status" value="1"/>
</dbReference>
<dbReference type="Proteomes" id="UP000053647">
    <property type="component" value="Unassembled WGS sequence"/>
</dbReference>
<dbReference type="SUPFAM" id="SSF57850">
    <property type="entry name" value="RING/U-box"/>
    <property type="match status" value="1"/>
</dbReference>
<feature type="compositionally biased region" description="Basic and acidic residues" evidence="5">
    <location>
        <begin position="1"/>
        <end position="17"/>
    </location>
</feature>
<name>A0A0C9T1L5_PAXIN</name>
<dbReference type="AlphaFoldDB" id="A0A0C9T1L5"/>
<proteinExistence type="predicted"/>
<reference evidence="7 8" key="1">
    <citation type="submission" date="2014-06" db="EMBL/GenBank/DDBJ databases">
        <authorList>
            <consortium name="DOE Joint Genome Institute"/>
            <person name="Kuo A."/>
            <person name="Kohler A."/>
            <person name="Nagy L.G."/>
            <person name="Floudas D."/>
            <person name="Copeland A."/>
            <person name="Barry K.W."/>
            <person name="Cichocki N."/>
            <person name="Veneault-Fourrey C."/>
            <person name="LaButti K."/>
            <person name="Lindquist E.A."/>
            <person name="Lipzen A."/>
            <person name="Lundell T."/>
            <person name="Morin E."/>
            <person name="Murat C."/>
            <person name="Sun H."/>
            <person name="Tunlid A."/>
            <person name="Henrissat B."/>
            <person name="Grigoriev I.V."/>
            <person name="Hibbett D.S."/>
            <person name="Martin F."/>
            <person name="Nordberg H.P."/>
            <person name="Cantor M.N."/>
            <person name="Hua S.X."/>
        </authorList>
    </citation>
    <scope>NUCLEOTIDE SEQUENCE [LARGE SCALE GENOMIC DNA]</scope>
    <source>
        <strain evidence="7 8">ATCC 200175</strain>
    </source>
</reference>
<dbReference type="SMART" id="SM00184">
    <property type="entry name" value="RING"/>
    <property type="match status" value="1"/>
</dbReference>
<keyword evidence="3" id="KW-0862">Zinc</keyword>
<dbReference type="InterPro" id="IPR017907">
    <property type="entry name" value="Znf_RING_CS"/>
</dbReference>
<dbReference type="InterPro" id="IPR001841">
    <property type="entry name" value="Znf_RING"/>
</dbReference>
<dbReference type="Pfam" id="PF13923">
    <property type="entry name" value="zf-C3HC4_2"/>
    <property type="match status" value="1"/>
</dbReference>
<dbReference type="Gene3D" id="3.30.40.10">
    <property type="entry name" value="Zinc/RING finger domain, C3HC4 (zinc finger)"/>
    <property type="match status" value="1"/>
</dbReference>
<keyword evidence="1" id="KW-0479">Metal-binding</keyword>
<feature type="compositionally biased region" description="Polar residues" evidence="5">
    <location>
        <begin position="67"/>
        <end position="101"/>
    </location>
</feature>
<evidence type="ECO:0000256" key="3">
    <source>
        <dbReference type="ARBA" id="ARBA00022833"/>
    </source>
</evidence>
<sequence length="315" mass="33582">MEEHIKNRHATEIHDPIPNDEVIQLHGQVAIDGSSNATGDEESAQAEKQLATEKRDGLGQDVPAEFQPTSTEEAPTANNEALREPSTSPLRTELSLQVSLTPSSIPPSSPQEVDTSSTSGTVRPTSYGYVSPSPIPSEHGSNGSPWWLLTHHSAVDVVKTSETRPASPRSSASTETLYYDLSARSSPLSSNHAIVCGSANETPEYVSGNRAYFASGHGSAQLSSYTSLGSLEPGPASHQDVTLTAKVAGPSTSTSTQRLHCRICLRDPCEEMTATICGHIFCKRCITQAVVAESECPVCKSATLLYCLFKLDLSV</sequence>
<gene>
    <name evidence="7" type="ORF">PAXINDRAFT_103795</name>
</gene>
<evidence type="ECO:0000256" key="4">
    <source>
        <dbReference type="PROSITE-ProRule" id="PRU00175"/>
    </source>
</evidence>
<keyword evidence="2 4" id="KW-0863">Zinc-finger</keyword>
<dbReference type="GO" id="GO:0008270">
    <property type="term" value="F:zinc ion binding"/>
    <property type="evidence" value="ECO:0007669"/>
    <property type="project" value="UniProtKB-KW"/>
</dbReference>
<feature type="compositionally biased region" description="Polar residues" evidence="5">
    <location>
        <begin position="111"/>
        <end position="124"/>
    </location>
</feature>
<evidence type="ECO:0000259" key="6">
    <source>
        <dbReference type="PROSITE" id="PS50089"/>
    </source>
</evidence>
<organism evidence="7 8">
    <name type="scientific">Paxillus involutus ATCC 200175</name>
    <dbReference type="NCBI Taxonomy" id="664439"/>
    <lineage>
        <taxon>Eukaryota</taxon>
        <taxon>Fungi</taxon>
        <taxon>Dikarya</taxon>
        <taxon>Basidiomycota</taxon>
        <taxon>Agaricomycotina</taxon>
        <taxon>Agaricomycetes</taxon>
        <taxon>Agaricomycetidae</taxon>
        <taxon>Boletales</taxon>
        <taxon>Paxilineae</taxon>
        <taxon>Paxillaceae</taxon>
        <taxon>Paxillus</taxon>
    </lineage>
</organism>
<dbReference type="InterPro" id="IPR047134">
    <property type="entry name" value="RNF4"/>
</dbReference>
<accession>A0A0C9T1L5</accession>
<dbReference type="PANTHER" id="PTHR23041">
    <property type="entry name" value="RING FINGER DOMAIN-CONTAINING"/>
    <property type="match status" value="1"/>
</dbReference>
<evidence type="ECO:0000256" key="1">
    <source>
        <dbReference type="ARBA" id="ARBA00022723"/>
    </source>
</evidence>
<dbReference type="PROSITE" id="PS50089">
    <property type="entry name" value="ZF_RING_2"/>
    <property type="match status" value="1"/>
</dbReference>
<protein>
    <recommendedName>
        <fullName evidence="6">RING-type domain-containing protein</fullName>
    </recommendedName>
</protein>
<reference evidence="8" key="2">
    <citation type="submission" date="2015-01" db="EMBL/GenBank/DDBJ databases">
        <title>Evolutionary Origins and Diversification of the Mycorrhizal Mutualists.</title>
        <authorList>
            <consortium name="DOE Joint Genome Institute"/>
            <consortium name="Mycorrhizal Genomics Consortium"/>
            <person name="Kohler A."/>
            <person name="Kuo A."/>
            <person name="Nagy L.G."/>
            <person name="Floudas D."/>
            <person name="Copeland A."/>
            <person name="Barry K.W."/>
            <person name="Cichocki N."/>
            <person name="Veneault-Fourrey C."/>
            <person name="LaButti K."/>
            <person name="Lindquist E.A."/>
            <person name="Lipzen A."/>
            <person name="Lundell T."/>
            <person name="Morin E."/>
            <person name="Murat C."/>
            <person name="Riley R."/>
            <person name="Ohm R."/>
            <person name="Sun H."/>
            <person name="Tunlid A."/>
            <person name="Henrissat B."/>
            <person name="Grigoriev I.V."/>
            <person name="Hibbett D.S."/>
            <person name="Martin F."/>
        </authorList>
    </citation>
    <scope>NUCLEOTIDE SEQUENCE [LARGE SCALE GENOMIC DNA]</scope>
    <source>
        <strain evidence="8">ATCC 200175</strain>
    </source>
</reference>
<evidence type="ECO:0000256" key="5">
    <source>
        <dbReference type="SAM" id="MobiDB-lite"/>
    </source>
</evidence>